<dbReference type="Pfam" id="PF23409">
    <property type="entry name" value="Beta-prop_EML"/>
    <property type="match status" value="1"/>
</dbReference>
<dbReference type="InterPro" id="IPR015943">
    <property type="entry name" value="WD40/YVTN_repeat-like_dom_sf"/>
</dbReference>
<dbReference type="PROSITE" id="PS50082">
    <property type="entry name" value="WD_REPEATS_2"/>
    <property type="match status" value="2"/>
</dbReference>
<evidence type="ECO:0000313" key="5">
    <source>
        <dbReference type="EMBL" id="ORY72331.1"/>
    </source>
</evidence>
<dbReference type="SUPFAM" id="SSF49562">
    <property type="entry name" value="C2 domain (Calcium/lipid-binding domain, CaLB)"/>
    <property type="match status" value="1"/>
</dbReference>
<dbReference type="InterPro" id="IPR000008">
    <property type="entry name" value="C2_dom"/>
</dbReference>
<dbReference type="SUPFAM" id="SSF50965">
    <property type="entry name" value="Galactose oxidase, central domain"/>
    <property type="match status" value="1"/>
</dbReference>
<keyword evidence="6" id="KW-1185">Reference proteome</keyword>
<dbReference type="Gene3D" id="2.60.40.150">
    <property type="entry name" value="C2 domain"/>
    <property type="match status" value="1"/>
</dbReference>
<dbReference type="Pfam" id="PF03451">
    <property type="entry name" value="HELP"/>
    <property type="match status" value="1"/>
</dbReference>
<dbReference type="PANTHER" id="PTHR13720">
    <property type="entry name" value="WD-40 REPEAT PROTEIN"/>
    <property type="match status" value="1"/>
</dbReference>
<reference evidence="5 6" key="1">
    <citation type="submission" date="2016-08" db="EMBL/GenBank/DDBJ databases">
        <title>A Parts List for Fungal Cellulosomes Revealed by Comparative Genomics.</title>
        <authorList>
            <consortium name="DOE Joint Genome Institute"/>
            <person name="Haitjema C.H."/>
            <person name="Gilmore S.P."/>
            <person name="Henske J.K."/>
            <person name="Solomon K.V."/>
            <person name="De Groot R."/>
            <person name="Kuo A."/>
            <person name="Mondo S.J."/>
            <person name="Salamov A.A."/>
            <person name="Labutti K."/>
            <person name="Zhao Z."/>
            <person name="Chiniquy J."/>
            <person name="Barry K."/>
            <person name="Brewer H.M."/>
            <person name="Purvine S.O."/>
            <person name="Wright A.T."/>
            <person name="Boxma B."/>
            <person name="Van Alen T."/>
            <person name="Hackstein J.H."/>
            <person name="Baker S.E."/>
            <person name="Grigoriev I.V."/>
            <person name="O'Malley M.A."/>
        </authorList>
    </citation>
    <scope>NUCLEOTIDE SEQUENCE [LARGE SCALE GENOMIC DNA]</scope>
    <source>
        <strain evidence="5 6">G1</strain>
    </source>
</reference>
<dbReference type="InterPro" id="IPR001680">
    <property type="entry name" value="WD40_rpt"/>
</dbReference>
<evidence type="ECO:0000256" key="1">
    <source>
        <dbReference type="ARBA" id="ARBA00022574"/>
    </source>
</evidence>
<keyword evidence="1 3" id="KW-0853">WD repeat</keyword>
<dbReference type="InterPro" id="IPR055439">
    <property type="entry name" value="Beta-prop_EML_1st"/>
</dbReference>
<dbReference type="FunFam" id="2.130.10.10:FF:000320">
    <property type="entry name" value="echinoderm microtubule-associated protein-like 6"/>
    <property type="match status" value="1"/>
</dbReference>
<dbReference type="Gene3D" id="2.130.10.10">
    <property type="entry name" value="YVTN repeat-like/Quinoprotein amine dehydrogenase"/>
    <property type="match status" value="2"/>
</dbReference>
<dbReference type="STRING" id="1754190.A0A1Y2ELC1"/>
<keyword evidence="2" id="KW-0677">Repeat</keyword>
<dbReference type="InterPro" id="IPR055442">
    <property type="entry name" value="Beta-prop_EML-like_2nd"/>
</dbReference>
<dbReference type="CDD" id="cd00030">
    <property type="entry name" value="C2"/>
    <property type="match status" value="1"/>
</dbReference>
<dbReference type="EMBL" id="MCOG01000040">
    <property type="protein sequence ID" value="ORY72331.1"/>
    <property type="molecule type" value="Genomic_DNA"/>
</dbReference>
<dbReference type="PANTHER" id="PTHR13720:SF33">
    <property type="entry name" value="HELP DOMAIN-CONTAINING PROTEIN"/>
    <property type="match status" value="1"/>
</dbReference>
<proteinExistence type="predicted"/>
<dbReference type="AlphaFoldDB" id="A0A1Y2ELC1"/>
<evidence type="ECO:0000313" key="6">
    <source>
        <dbReference type="Proteomes" id="UP000193920"/>
    </source>
</evidence>
<evidence type="ECO:0000256" key="2">
    <source>
        <dbReference type="ARBA" id="ARBA00022737"/>
    </source>
</evidence>
<dbReference type="GO" id="GO:0008017">
    <property type="term" value="F:microtubule binding"/>
    <property type="evidence" value="ECO:0007669"/>
    <property type="project" value="TreeGrafter"/>
</dbReference>
<dbReference type="InterPro" id="IPR035892">
    <property type="entry name" value="C2_domain_sf"/>
</dbReference>
<evidence type="ECO:0000256" key="3">
    <source>
        <dbReference type="PROSITE-ProRule" id="PRU00221"/>
    </source>
</evidence>
<evidence type="ECO:0000259" key="4">
    <source>
        <dbReference type="PROSITE" id="PS50004"/>
    </source>
</evidence>
<dbReference type="Pfam" id="PF23414">
    <property type="entry name" value="Beta-prop_EML_2"/>
    <property type="match status" value="1"/>
</dbReference>
<dbReference type="SUPFAM" id="SSF50978">
    <property type="entry name" value="WD40 repeat-like"/>
    <property type="match status" value="2"/>
</dbReference>
<dbReference type="OrthoDB" id="10251741at2759"/>
<dbReference type="Proteomes" id="UP000193920">
    <property type="component" value="Unassembled WGS sequence"/>
</dbReference>
<dbReference type="PROSITE" id="PS50294">
    <property type="entry name" value="WD_REPEATS_REGION"/>
    <property type="match status" value="2"/>
</dbReference>
<name>A0A1Y2ELC1_9FUNG</name>
<dbReference type="PROSITE" id="PS50004">
    <property type="entry name" value="C2"/>
    <property type="match status" value="1"/>
</dbReference>
<dbReference type="SMART" id="SM00320">
    <property type="entry name" value="WD40"/>
    <property type="match status" value="12"/>
</dbReference>
<gene>
    <name evidence="5" type="ORF">LY90DRAFT_700054</name>
</gene>
<feature type="repeat" description="WD" evidence="3">
    <location>
        <begin position="634"/>
        <end position="666"/>
    </location>
</feature>
<organism evidence="5 6">
    <name type="scientific">Neocallimastix californiae</name>
    <dbReference type="NCBI Taxonomy" id="1754190"/>
    <lineage>
        <taxon>Eukaryota</taxon>
        <taxon>Fungi</taxon>
        <taxon>Fungi incertae sedis</taxon>
        <taxon>Chytridiomycota</taxon>
        <taxon>Chytridiomycota incertae sedis</taxon>
        <taxon>Neocallimastigomycetes</taxon>
        <taxon>Neocallimastigales</taxon>
        <taxon>Neocallimastigaceae</taxon>
        <taxon>Neocallimastix</taxon>
    </lineage>
</organism>
<dbReference type="InterPro" id="IPR005108">
    <property type="entry name" value="HELP"/>
</dbReference>
<accession>A0A1Y2ELC1</accession>
<protein>
    <submittedName>
        <fullName evidence="5">WD40 repeat-like protein</fullName>
    </submittedName>
</protein>
<feature type="domain" description="C2" evidence="4">
    <location>
        <begin position="1"/>
        <end position="107"/>
    </location>
</feature>
<comment type="caution">
    <text evidence="5">The sequence shown here is derived from an EMBL/GenBank/DDBJ whole genome shotgun (WGS) entry which is preliminary data.</text>
</comment>
<dbReference type="InterPro" id="IPR036322">
    <property type="entry name" value="WD40_repeat_dom_sf"/>
</dbReference>
<sequence>MSYLEVCLIQARNLIPAGVENKNDKDLTVDPYAIINYGSASENSKIIYDTISPVWRESFYFDVKNPKEVKIDVIIHDKEICATDLPIGRAEFVFQNVKLNEYSKQWVEAVEGEGQIELAVALRSYDYPGVIRSKVGKKDKHFQVNRAWAGAIVKPDNAPSAIDKLPLQSLVLEHVYGYRTRDTRDNLFSLSSDTIVYHAASVGIVHNIKNNVQRFFNGAHVDDILCLTCHPNKKYIATGDVVSINSEGPNIAIWDASAPEKPPLVVFKIGEGKIMRNVSCMGFSGDGKYLIAITGDNYHSVRIYDWKAKALLCIEKGHSDKILDIDNHPTDPNCFVTVGVKHVKFWKFDSASKHFITKKGLFRKAKLQTILCPIYIGNGDILLTGTYNGEIYVWNTKTCEVIGTLFSGHSSIYGTAYRTEFGLVCGHRDGFVTLFDVNESNGKMKKISEINIGLSVKSLDFTPDGNIIVGTSESVIFMVKNFTKNNPQANVELLFENHSSAKMEELWGLDYNPNNEKEFVTCSDDGAVIIWDAVKYKHKNRLNIKGEKLRAVSFSPDGQKLFVGCMSGNIYVINSSDLSVIKAIPYEKRSFIKSNEHGITVIKCSPDGSKFVTGNHDCIINVYNTNNYNRIGTLTGHSSTVVHLDWSDDSRYIQSDSSDCEILYWNAVDLVQITKLDELKPVHWYTWSLILGWPVQCIWESGWGNSTINAVARDKREKLIVTTDDISQVRLFSYPVILDKQPFRKYTGHSSHVTNAVFLGNKYVISTGGMDGSIFQWRIKE</sequence>
<feature type="repeat" description="WD" evidence="3">
    <location>
        <begin position="746"/>
        <end position="781"/>
    </location>
</feature>
<dbReference type="SMART" id="SM00239">
    <property type="entry name" value="C2"/>
    <property type="match status" value="1"/>
</dbReference>
<dbReference type="Pfam" id="PF00168">
    <property type="entry name" value="C2"/>
    <property type="match status" value="1"/>
</dbReference>
<dbReference type="InterPro" id="IPR011043">
    <property type="entry name" value="Gal_Oxase/kelch_b-propeller"/>
</dbReference>
<dbReference type="InterPro" id="IPR050630">
    <property type="entry name" value="WD_repeat_EMAP"/>
</dbReference>